<keyword evidence="3" id="KW-1185">Reference proteome</keyword>
<proteinExistence type="predicted"/>
<dbReference type="STRING" id="215637.A0A4P9ZXA9"/>
<dbReference type="Proteomes" id="UP000268162">
    <property type="component" value="Unassembled WGS sequence"/>
</dbReference>
<gene>
    <name evidence="2" type="ORF">BJ085DRAFT_42406</name>
</gene>
<sequence length="434" mass="46884">MQPPPLNRVLGCRWSYTPAAPFPKVLSGKWEVSGGLGDLGTLIPILVSLSVTNQISLTASLVFGGLWNILTGLHFRIPMCVQPMKAIAAMALSKPLTFHEVMGAGIGVGTVVFLLGATRTIRLVTHYTPYSVIKGIQLGTGVVLMTKAVDLVQRNPQWGGSEWRWNDNIEWALASFILVFALYRRARFPTALVLFLVGLTIALVWVCLPGGTNQQLPRLGFYYPRLDLVTWPNIVEGFLTAGLGQLPLTLLNSGVAVCALAAELFPDHPASIEHITMSVGLMNVVGCLFGSVPYCHGSGGLAGQYHFGARSEVSVLVLGTAKLLLGLFMGGSLVSLFQVFPNSILGVMLFISGSELALAARRYSRHLPESASPDAEDQRARDFVIMMVTAGLIIGFRNDAVGFLGGILFWFRGTPRPRGALPAKHPDWGFAYDH</sequence>
<dbReference type="EMBL" id="ML002381">
    <property type="protein sequence ID" value="RKP38306.1"/>
    <property type="molecule type" value="Genomic_DNA"/>
</dbReference>
<evidence type="ECO:0000256" key="1">
    <source>
        <dbReference type="SAM" id="Phobius"/>
    </source>
</evidence>
<organism evidence="2 3">
    <name type="scientific">Dimargaris cristalligena</name>
    <dbReference type="NCBI Taxonomy" id="215637"/>
    <lineage>
        <taxon>Eukaryota</taxon>
        <taxon>Fungi</taxon>
        <taxon>Fungi incertae sedis</taxon>
        <taxon>Zoopagomycota</taxon>
        <taxon>Kickxellomycotina</taxon>
        <taxon>Dimargaritomycetes</taxon>
        <taxon>Dimargaritales</taxon>
        <taxon>Dimargaritaceae</taxon>
        <taxon>Dimargaris</taxon>
    </lineage>
</organism>
<dbReference type="Pfam" id="PF16983">
    <property type="entry name" value="MFS_MOT1"/>
    <property type="match status" value="2"/>
</dbReference>
<accession>A0A4P9ZXA9</accession>
<feature type="transmembrane region" description="Helical" evidence="1">
    <location>
        <begin position="96"/>
        <end position="117"/>
    </location>
</feature>
<dbReference type="AlphaFoldDB" id="A0A4P9ZXA9"/>
<feature type="transmembrane region" description="Helical" evidence="1">
    <location>
        <begin position="191"/>
        <end position="211"/>
    </location>
</feature>
<feature type="transmembrane region" description="Helical" evidence="1">
    <location>
        <begin position="274"/>
        <end position="294"/>
    </location>
</feature>
<keyword evidence="1" id="KW-1133">Transmembrane helix</keyword>
<feature type="transmembrane region" description="Helical" evidence="1">
    <location>
        <begin position="383"/>
        <end position="411"/>
    </location>
</feature>
<keyword evidence="1" id="KW-0472">Membrane</keyword>
<dbReference type="GO" id="GO:0015098">
    <property type="term" value="F:molybdate ion transmembrane transporter activity"/>
    <property type="evidence" value="ECO:0007669"/>
    <property type="project" value="InterPro"/>
</dbReference>
<dbReference type="PANTHER" id="PTHR31970:SF9">
    <property type="entry name" value="MOLYBDATE TRANSPORTER 2"/>
    <property type="match status" value="1"/>
</dbReference>
<evidence type="ECO:0000313" key="3">
    <source>
        <dbReference type="Proteomes" id="UP000268162"/>
    </source>
</evidence>
<evidence type="ECO:0008006" key="4">
    <source>
        <dbReference type="Google" id="ProtNLM"/>
    </source>
</evidence>
<evidence type="ECO:0000313" key="2">
    <source>
        <dbReference type="EMBL" id="RKP38306.1"/>
    </source>
</evidence>
<keyword evidence="1" id="KW-0812">Transmembrane</keyword>
<name>A0A4P9ZXA9_9FUNG</name>
<feature type="transmembrane region" description="Helical" evidence="1">
    <location>
        <begin position="314"/>
        <end position="337"/>
    </location>
</feature>
<dbReference type="InterPro" id="IPR031563">
    <property type="entry name" value="MOT1/MOT2"/>
</dbReference>
<feature type="transmembrane region" description="Helical" evidence="1">
    <location>
        <begin position="238"/>
        <end position="262"/>
    </location>
</feature>
<dbReference type="PANTHER" id="PTHR31970">
    <property type="match status" value="1"/>
</dbReference>
<reference evidence="3" key="1">
    <citation type="journal article" date="2018" name="Nat. Microbiol.">
        <title>Leveraging single-cell genomics to expand the fungal tree of life.</title>
        <authorList>
            <person name="Ahrendt S.R."/>
            <person name="Quandt C.A."/>
            <person name="Ciobanu D."/>
            <person name="Clum A."/>
            <person name="Salamov A."/>
            <person name="Andreopoulos B."/>
            <person name="Cheng J.F."/>
            <person name="Woyke T."/>
            <person name="Pelin A."/>
            <person name="Henrissat B."/>
            <person name="Reynolds N.K."/>
            <person name="Benny G.L."/>
            <person name="Smith M.E."/>
            <person name="James T.Y."/>
            <person name="Grigoriev I.V."/>
        </authorList>
    </citation>
    <scope>NUCLEOTIDE SEQUENCE [LARGE SCALE GENOMIC DNA]</scope>
    <source>
        <strain evidence="3">RSA 468</strain>
    </source>
</reference>
<protein>
    <recommendedName>
        <fullName evidence="4">Sulfate transporter family-domain-containing protein</fullName>
    </recommendedName>
</protein>